<protein>
    <submittedName>
        <fullName evidence="2">Uncharacterized protein</fullName>
    </submittedName>
</protein>
<evidence type="ECO:0000256" key="1">
    <source>
        <dbReference type="SAM" id="Phobius"/>
    </source>
</evidence>
<dbReference type="KEGG" id="hmu:Hmuk_0284"/>
<keyword evidence="3" id="KW-1185">Reference proteome</keyword>
<keyword evidence="1" id="KW-0812">Transmembrane</keyword>
<organism evidence="2 3">
    <name type="scientific">Halomicrobium mukohataei (strain ATCC 700874 / DSM 12286 / JCM 9738 / NCIMB 13541)</name>
    <name type="common">Haloarcula mukohataei</name>
    <dbReference type="NCBI Taxonomy" id="485914"/>
    <lineage>
        <taxon>Archaea</taxon>
        <taxon>Methanobacteriati</taxon>
        <taxon>Methanobacteriota</taxon>
        <taxon>Stenosarchaea group</taxon>
        <taxon>Halobacteria</taxon>
        <taxon>Halobacteriales</taxon>
        <taxon>Haloarculaceae</taxon>
        <taxon>Halomicrobium</taxon>
    </lineage>
</organism>
<keyword evidence="1" id="KW-1133">Transmembrane helix</keyword>
<gene>
    <name evidence="2" type="ordered locus">Hmuk_0284</name>
</gene>
<dbReference type="EMBL" id="CP001688">
    <property type="protein sequence ID" value="ACV46421.1"/>
    <property type="molecule type" value="Genomic_DNA"/>
</dbReference>
<keyword evidence="1" id="KW-0472">Membrane</keyword>
<feature type="transmembrane region" description="Helical" evidence="1">
    <location>
        <begin position="31"/>
        <end position="50"/>
    </location>
</feature>
<name>C7NX56_HALMD</name>
<sequence length="52" mass="5190">MVLALAFVMLAPVVLTATVYGIALAALGEPLLAGAVALVCRAMLLILPAVPS</sequence>
<accession>C7NX56</accession>
<reference evidence="2 3" key="1">
    <citation type="journal article" date="2009" name="Stand. Genomic Sci.">
        <title>Complete genome sequence of Halomicrobium mukohataei type strain (arg-2).</title>
        <authorList>
            <person name="Tindall B.J."/>
            <person name="Schneider S."/>
            <person name="Lapidus A."/>
            <person name="Copeland A."/>
            <person name="Glavina Del Rio T."/>
            <person name="Nolan M."/>
            <person name="Lucas S."/>
            <person name="Chen F."/>
            <person name="Tice H."/>
            <person name="Cheng J.F."/>
            <person name="Saunders E."/>
            <person name="Bruce D."/>
            <person name="Goodwin L."/>
            <person name="Pitluck S."/>
            <person name="Mikhailova N."/>
            <person name="Pati A."/>
            <person name="Ivanova N."/>
            <person name="Mavrommatis K."/>
            <person name="Chen A."/>
            <person name="Palaniappan K."/>
            <person name="Chain P."/>
            <person name="Land M."/>
            <person name="Hauser L."/>
            <person name="Chang Y.J."/>
            <person name="Jeffries C.D."/>
            <person name="Brettin T."/>
            <person name="Han C."/>
            <person name="Rohde M."/>
            <person name="Goker M."/>
            <person name="Bristow J."/>
            <person name="Eisen J.A."/>
            <person name="Markowitz V."/>
            <person name="Hugenholtz P."/>
            <person name="Klenk H.P."/>
            <person name="Kyrpides N.C."/>
            <person name="Detter J.C."/>
        </authorList>
    </citation>
    <scope>NUCLEOTIDE SEQUENCE [LARGE SCALE GENOMIC DNA]</scope>
    <source>
        <strain evidence="3">ATCC 700874 / DSM 12286 / JCM 9738 / NCIMB 13541</strain>
    </source>
</reference>
<evidence type="ECO:0000313" key="3">
    <source>
        <dbReference type="Proteomes" id="UP000001746"/>
    </source>
</evidence>
<dbReference type="HOGENOM" id="CLU_3075214_0_0_2"/>
<evidence type="ECO:0000313" key="2">
    <source>
        <dbReference type="EMBL" id="ACV46421.1"/>
    </source>
</evidence>
<proteinExistence type="predicted"/>
<dbReference type="Proteomes" id="UP000001746">
    <property type="component" value="Chromosome"/>
</dbReference>
<dbReference type="AlphaFoldDB" id="C7NX56"/>